<evidence type="ECO:0000256" key="4">
    <source>
        <dbReference type="ARBA" id="ARBA00022764"/>
    </source>
</evidence>
<evidence type="ECO:0000256" key="2">
    <source>
        <dbReference type="ARBA" id="ARBA00022448"/>
    </source>
</evidence>
<keyword evidence="4" id="KW-0574">Periplasm</keyword>
<accession>A0A0D6DY75</accession>
<protein>
    <submittedName>
        <fullName evidence="6">Spermidine/putrescine ABC transporter substrate binding protein PotD</fullName>
    </submittedName>
</protein>
<dbReference type="RefSeq" id="WP_047915585.1">
    <property type="nucleotide sequence ID" value="NZ_LN774769.1"/>
</dbReference>
<evidence type="ECO:0000256" key="1">
    <source>
        <dbReference type="ARBA" id="ARBA00004418"/>
    </source>
</evidence>
<proteinExistence type="predicted"/>
<evidence type="ECO:0000313" key="7">
    <source>
        <dbReference type="Proteomes" id="UP000033166"/>
    </source>
</evidence>
<dbReference type="GO" id="GO:0019808">
    <property type="term" value="F:polyamine binding"/>
    <property type="evidence" value="ECO:0007669"/>
    <property type="project" value="InterPro"/>
</dbReference>
<organism evidence="6 7">
    <name type="scientific">Pseudolactococcus piscium MKFS47</name>
    <dbReference type="NCBI Taxonomy" id="297352"/>
    <lineage>
        <taxon>Bacteria</taxon>
        <taxon>Bacillati</taxon>
        <taxon>Bacillota</taxon>
        <taxon>Bacilli</taxon>
        <taxon>Lactobacillales</taxon>
        <taxon>Streptococcaceae</taxon>
        <taxon>Pseudolactococcus</taxon>
    </lineage>
</organism>
<dbReference type="GO" id="GO:0015846">
    <property type="term" value="P:polyamine transport"/>
    <property type="evidence" value="ECO:0007669"/>
    <property type="project" value="InterPro"/>
</dbReference>
<dbReference type="CDD" id="cd13663">
    <property type="entry name" value="PBP2_PotD_PotF_like_2"/>
    <property type="match status" value="1"/>
</dbReference>
<dbReference type="Pfam" id="PF13416">
    <property type="entry name" value="SBP_bac_8"/>
    <property type="match status" value="1"/>
</dbReference>
<gene>
    <name evidence="6" type="primary">potD</name>
    <name evidence="6" type="ORF">LACPI_1251</name>
</gene>
<dbReference type="PIRSF" id="PIRSF019574">
    <property type="entry name" value="Periplasmic_polyamine_BP"/>
    <property type="match status" value="1"/>
</dbReference>
<reference evidence="7" key="1">
    <citation type="submission" date="2015-01" db="EMBL/GenBank/DDBJ databases">
        <authorList>
            <person name="Andreevskaya M."/>
        </authorList>
    </citation>
    <scope>NUCLEOTIDE SEQUENCE [LARGE SCALE GENOMIC DNA]</scope>
    <source>
        <strain evidence="7">MKFS47</strain>
    </source>
</reference>
<keyword evidence="3" id="KW-0732">Signal</keyword>
<dbReference type="PANTHER" id="PTHR30222:SF17">
    <property type="entry name" value="SPERMIDINE_PUTRESCINE-BINDING PERIPLASMIC PROTEIN"/>
    <property type="match status" value="1"/>
</dbReference>
<comment type="subcellular location">
    <subcellularLocation>
        <location evidence="1">Periplasm</location>
    </subcellularLocation>
</comment>
<dbReference type="InterPro" id="IPR006059">
    <property type="entry name" value="SBP"/>
</dbReference>
<evidence type="ECO:0000313" key="6">
    <source>
        <dbReference type="EMBL" id="CEN28451.1"/>
    </source>
</evidence>
<dbReference type="KEGG" id="lpk:LACPI_1251"/>
<keyword evidence="2" id="KW-0813">Transport</keyword>
<dbReference type="AlphaFoldDB" id="A0A0D6DY75"/>
<dbReference type="SUPFAM" id="SSF53850">
    <property type="entry name" value="Periplasmic binding protein-like II"/>
    <property type="match status" value="1"/>
</dbReference>
<dbReference type="GO" id="GO:0042597">
    <property type="term" value="C:periplasmic space"/>
    <property type="evidence" value="ECO:0007669"/>
    <property type="project" value="UniProtKB-SubCell"/>
</dbReference>
<evidence type="ECO:0000256" key="3">
    <source>
        <dbReference type="ARBA" id="ARBA00022729"/>
    </source>
</evidence>
<dbReference type="STRING" id="1364.LP2241_30251"/>
<dbReference type="EMBL" id="LN774769">
    <property type="protein sequence ID" value="CEN28451.1"/>
    <property type="molecule type" value="Genomic_DNA"/>
</dbReference>
<dbReference type="Gene3D" id="3.40.190.10">
    <property type="entry name" value="Periplasmic binding protein-like II"/>
    <property type="match status" value="2"/>
</dbReference>
<feature type="binding site" evidence="5">
    <location>
        <position position="93"/>
    </location>
    <ligand>
        <name>spermidine</name>
        <dbReference type="ChEBI" id="CHEBI:57834"/>
    </ligand>
</feature>
<dbReference type="InterPro" id="IPR001188">
    <property type="entry name" value="Sperm_putr-bd"/>
</dbReference>
<evidence type="ECO:0000256" key="5">
    <source>
        <dbReference type="PIRSR" id="PIRSR019574-1"/>
    </source>
</evidence>
<dbReference type="Proteomes" id="UP000033166">
    <property type="component" value="Chromosome I"/>
</dbReference>
<name>A0A0D6DY75_9LACT</name>
<dbReference type="PANTHER" id="PTHR30222">
    <property type="entry name" value="SPERMIDINE/PUTRESCINE-BINDING PERIPLASMIC PROTEIN"/>
    <property type="match status" value="1"/>
</dbReference>
<sequence>MKRLVYFIGGIIAIIALLGGLSVKLSADKGSSGINNQLTIYNWGDYIDEALLRQFEKETGYKVNYVTFDSNEAMYTKVKQGGTTYDIAIPSEYMIDKMKSEKLLYPLDYSKIKGLKNIDPKFLDQPFDRDNKYSVPYFWGTLGIVYNDKLVKTPPAHWQDLWSPDYKDNLMLIDGAREIIGMGLNEQGSSLNSKDMGQLNQAYDRLKDLTPNIKAVVADEIKQYMINNEAAAAVTFSGEASEMVSQNKDLHYVVPSEGSNLWFDNIVIPKTAKNFTAAYAFINFMLNPKHAAQNAEYVGYATPNAAAKKLLPKDILDDKAFYPSDQAMKNLEVYKNLGPEYLGIYNDLFLSIKMYRK</sequence>
<dbReference type="HOGENOM" id="CLU_026974_1_3_9"/>
<dbReference type="PRINTS" id="PR00909">
    <property type="entry name" value="SPERMDNBNDNG"/>
</dbReference>